<proteinExistence type="predicted"/>
<dbReference type="AlphaFoldDB" id="A0A916J9F3"/>
<evidence type="ECO:0000313" key="2">
    <source>
        <dbReference type="Proteomes" id="UP000680038"/>
    </source>
</evidence>
<comment type="caution">
    <text evidence="1">The sequence shown here is derived from an EMBL/GenBank/DDBJ whole genome shotgun (WGS) entry which is preliminary data.</text>
</comment>
<protein>
    <recommendedName>
        <fullName evidence="3">Type I restriction modification DNA specificity domain-containing protein</fullName>
    </recommendedName>
</protein>
<dbReference type="Proteomes" id="UP000680038">
    <property type="component" value="Unassembled WGS sequence"/>
</dbReference>
<dbReference type="RefSeq" id="WP_215238300.1">
    <property type="nucleotide sequence ID" value="NZ_CAJRAF010000001.1"/>
</dbReference>
<name>A0A916J9F3_9BACT</name>
<organism evidence="1 2">
    <name type="scientific">Dyadobacter helix</name>
    <dbReference type="NCBI Taxonomy" id="2822344"/>
    <lineage>
        <taxon>Bacteria</taxon>
        <taxon>Pseudomonadati</taxon>
        <taxon>Bacteroidota</taxon>
        <taxon>Cytophagia</taxon>
        <taxon>Cytophagales</taxon>
        <taxon>Spirosomataceae</taxon>
        <taxon>Dyadobacter</taxon>
    </lineage>
</organism>
<evidence type="ECO:0000313" key="1">
    <source>
        <dbReference type="EMBL" id="CAG4995646.1"/>
    </source>
</evidence>
<dbReference type="EMBL" id="CAJRAF010000001">
    <property type="protein sequence ID" value="CAG4995646.1"/>
    <property type="molecule type" value="Genomic_DNA"/>
</dbReference>
<gene>
    <name evidence="1" type="ORF">DYBT9275_01688</name>
</gene>
<keyword evidence="2" id="KW-1185">Reference proteome</keyword>
<evidence type="ECO:0008006" key="3">
    <source>
        <dbReference type="Google" id="ProtNLM"/>
    </source>
</evidence>
<dbReference type="SUPFAM" id="SSF116734">
    <property type="entry name" value="DNA methylase specificity domain"/>
    <property type="match status" value="1"/>
</dbReference>
<sequence length="104" mass="11567">MFEKYSEYRDSGVKWLGEVPKNWELTRLGTRFEERRTKVSDKDFAPLSVTKNGILPQLDSAAKSNDGDNRKLVKSGDFVINSRSDIKGSSGVSNLDGSVSLIIL</sequence>
<accession>A0A916J9F3</accession>
<reference evidence="1" key="1">
    <citation type="submission" date="2021-04" db="EMBL/GenBank/DDBJ databases">
        <authorList>
            <person name="Rodrigo-Torres L."/>
            <person name="Arahal R. D."/>
            <person name="Lucena T."/>
        </authorList>
    </citation>
    <scope>NUCLEOTIDE SEQUENCE</scope>
    <source>
        <strain evidence="1">CECT 9275</strain>
    </source>
</reference>